<keyword evidence="1" id="KW-0732">Signal</keyword>
<accession>A0A8H4QT62</accession>
<dbReference type="Proteomes" id="UP000521872">
    <property type="component" value="Unassembled WGS sequence"/>
</dbReference>
<reference evidence="2 3" key="1">
    <citation type="submission" date="2019-12" db="EMBL/GenBank/DDBJ databases">
        <authorList>
            <person name="Floudas D."/>
            <person name="Bentzer J."/>
            <person name="Ahren D."/>
            <person name="Johansson T."/>
            <person name="Persson P."/>
            <person name="Tunlid A."/>
        </authorList>
    </citation>
    <scope>NUCLEOTIDE SEQUENCE [LARGE SCALE GENOMIC DNA]</scope>
    <source>
        <strain evidence="2 3">CBS 102.39</strain>
    </source>
</reference>
<name>A0A8H4QT62_9AGAR</name>
<proteinExistence type="predicted"/>
<feature type="chain" id="PRO_5034712430" evidence="1">
    <location>
        <begin position="21"/>
        <end position="181"/>
    </location>
</feature>
<evidence type="ECO:0000256" key="1">
    <source>
        <dbReference type="SAM" id="SignalP"/>
    </source>
</evidence>
<gene>
    <name evidence="2" type="ORF">D9613_008463</name>
</gene>
<protein>
    <submittedName>
        <fullName evidence="2">Uncharacterized protein</fullName>
    </submittedName>
</protein>
<evidence type="ECO:0000313" key="3">
    <source>
        <dbReference type="Proteomes" id="UP000521872"/>
    </source>
</evidence>
<sequence length="181" mass="18550">MLSSTVFLAVLAAVVSSTIASFPGSSFGIAYNTTSTAIPTTGHLGTFQAEGSSPVFLTALVDGPNDLGGFFSVSGPNGFLNEACGVNGLATLIPANPVIGMKYALGWSKAPLSSLPTGSFQDGFQLGPAPTFDTIINTKLGEGSWAVIKDLNSGSFIVGWSDDADRLPITLVKTDPSNIQC</sequence>
<keyword evidence="3" id="KW-1185">Reference proteome</keyword>
<dbReference type="EMBL" id="JAACJL010000031">
    <property type="protein sequence ID" value="KAF4616756.1"/>
    <property type="molecule type" value="Genomic_DNA"/>
</dbReference>
<dbReference type="AlphaFoldDB" id="A0A8H4QT62"/>
<feature type="signal peptide" evidence="1">
    <location>
        <begin position="1"/>
        <end position="20"/>
    </location>
</feature>
<comment type="caution">
    <text evidence="2">The sequence shown here is derived from an EMBL/GenBank/DDBJ whole genome shotgun (WGS) entry which is preliminary data.</text>
</comment>
<evidence type="ECO:0000313" key="2">
    <source>
        <dbReference type="EMBL" id="KAF4616756.1"/>
    </source>
</evidence>
<organism evidence="2 3">
    <name type="scientific">Agrocybe pediades</name>
    <dbReference type="NCBI Taxonomy" id="84607"/>
    <lineage>
        <taxon>Eukaryota</taxon>
        <taxon>Fungi</taxon>
        <taxon>Dikarya</taxon>
        <taxon>Basidiomycota</taxon>
        <taxon>Agaricomycotina</taxon>
        <taxon>Agaricomycetes</taxon>
        <taxon>Agaricomycetidae</taxon>
        <taxon>Agaricales</taxon>
        <taxon>Agaricineae</taxon>
        <taxon>Strophariaceae</taxon>
        <taxon>Agrocybe</taxon>
    </lineage>
</organism>